<organism evidence="1">
    <name type="scientific">Siphoviridae sp. ctLOE2</name>
    <dbReference type="NCBI Taxonomy" id="2825454"/>
    <lineage>
        <taxon>Viruses</taxon>
        <taxon>Duplodnaviria</taxon>
        <taxon>Heunggongvirae</taxon>
        <taxon>Uroviricota</taxon>
        <taxon>Caudoviricetes</taxon>
    </lineage>
</organism>
<sequence length="134" mass="15759">MTSTWNSRKSTNLERRLWVSEIVPIKEINRKRLEVLLTKEFNYDSIIERINEILINSISDPIYIRIVDIRKILKENGYDNSDTFPVHIIMQQLVFDLNDAGYKATIDVTRSYDIDHDMDMVYSTLIIEFKGGKS</sequence>
<name>A0A8S5PFV1_9CAUD</name>
<protein>
    <submittedName>
        <fullName evidence="1">Uncharacterized protein</fullName>
    </submittedName>
</protein>
<dbReference type="EMBL" id="BK015411">
    <property type="protein sequence ID" value="DAE05493.1"/>
    <property type="molecule type" value="Genomic_DNA"/>
</dbReference>
<evidence type="ECO:0000313" key="1">
    <source>
        <dbReference type="EMBL" id="DAE05493.1"/>
    </source>
</evidence>
<reference evidence="1" key="1">
    <citation type="journal article" date="2021" name="Proc. Natl. Acad. Sci. U.S.A.">
        <title>A Catalog of Tens of Thousands of Viruses from Human Metagenomes Reveals Hidden Associations with Chronic Diseases.</title>
        <authorList>
            <person name="Tisza M.J."/>
            <person name="Buck C.B."/>
        </authorList>
    </citation>
    <scope>NUCLEOTIDE SEQUENCE</scope>
    <source>
        <strain evidence="1">CtLOE2</strain>
    </source>
</reference>
<accession>A0A8S5PFV1</accession>
<proteinExistence type="predicted"/>